<dbReference type="PANTHER" id="PTHR24292">
    <property type="entry name" value="CYTOCHROME P450"/>
    <property type="match status" value="1"/>
</dbReference>
<dbReference type="eggNOG" id="KOG0158">
    <property type="taxonomic scope" value="Eukaryota"/>
</dbReference>
<dbReference type="GO" id="GO:0005789">
    <property type="term" value="C:endoplasmic reticulum membrane"/>
    <property type="evidence" value="ECO:0007669"/>
    <property type="project" value="UniProtKB-SubCell"/>
</dbReference>
<dbReference type="Pfam" id="PF00067">
    <property type="entry name" value="p450"/>
    <property type="match status" value="1"/>
</dbReference>
<keyword evidence="10 13" id="KW-0408">Iron</keyword>
<keyword evidence="9 14" id="KW-0560">Oxidoreductase</keyword>
<dbReference type="OrthoDB" id="2789670at2759"/>
<evidence type="ECO:0000256" key="6">
    <source>
        <dbReference type="ARBA" id="ARBA00022723"/>
    </source>
</evidence>
<evidence type="ECO:0000256" key="3">
    <source>
        <dbReference type="ARBA" id="ARBA00004406"/>
    </source>
</evidence>
<evidence type="ECO:0000256" key="2">
    <source>
        <dbReference type="ARBA" id="ARBA00004174"/>
    </source>
</evidence>
<keyword evidence="11 14" id="KW-0503">Monooxygenase</keyword>
<dbReference type="CDD" id="cd11056">
    <property type="entry name" value="CYP6-like"/>
    <property type="match status" value="1"/>
</dbReference>
<evidence type="ECO:0000256" key="10">
    <source>
        <dbReference type="ARBA" id="ARBA00023004"/>
    </source>
</evidence>
<evidence type="ECO:0000256" key="4">
    <source>
        <dbReference type="ARBA" id="ARBA00010617"/>
    </source>
</evidence>
<accession>B0X835</accession>
<dbReference type="InterPro" id="IPR001128">
    <property type="entry name" value="Cyt_P450"/>
</dbReference>
<evidence type="ECO:0000256" key="12">
    <source>
        <dbReference type="ARBA" id="ARBA00023136"/>
    </source>
</evidence>
<feature type="binding site" description="axial binding residue" evidence="13">
    <location>
        <position position="449"/>
    </location>
    <ligand>
        <name>heme</name>
        <dbReference type="ChEBI" id="CHEBI:30413"/>
    </ligand>
    <ligandPart>
        <name>Fe</name>
        <dbReference type="ChEBI" id="CHEBI:18248"/>
    </ligandPart>
</feature>
<dbReference type="EMBL" id="DS232473">
    <property type="protein sequence ID" value="EDS42304.1"/>
    <property type="molecule type" value="Genomic_DNA"/>
</dbReference>
<feature type="chain" id="PRO_5011409094" evidence="15">
    <location>
        <begin position="20"/>
        <end position="508"/>
    </location>
</feature>
<dbReference type="GO" id="GO:0005506">
    <property type="term" value="F:iron ion binding"/>
    <property type="evidence" value="ECO:0007669"/>
    <property type="project" value="InterPro"/>
</dbReference>
<evidence type="ECO:0000256" key="13">
    <source>
        <dbReference type="PIRSR" id="PIRSR602401-1"/>
    </source>
</evidence>
<feature type="signal peptide" evidence="15">
    <location>
        <begin position="1"/>
        <end position="19"/>
    </location>
</feature>
<dbReference type="OMA" id="DRGLHVN"/>
<dbReference type="PRINTS" id="PR00463">
    <property type="entry name" value="EP450I"/>
</dbReference>
<dbReference type="HOGENOM" id="CLU_001570_5_2_1"/>
<dbReference type="VEuPathDB" id="VectorBase:CPIJ015223"/>
<dbReference type="PROSITE" id="PS00086">
    <property type="entry name" value="CYTOCHROME_P450"/>
    <property type="match status" value="1"/>
</dbReference>
<comment type="subcellular location">
    <subcellularLocation>
        <location evidence="3">Endoplasmic reticulum membrane</location>
        <topology evidence="3">Peripheral membrane protein</topology>
    </subcellularLocation>
    <subcellularLocation>
        <location evidence="2">Microsome membrane</location>
        <topology evidence="2">Peripheral membrane protein</topology>
    </subcellularLocation>
</comment>
<keyword evidence="18" id="KW-1185">Reference proteome</keyword>
<evidence type="ECO:0000256" key="11">
    <source>
        <dbReference type="ARBA" id="ARBA00023033"/>
    </source>
</evidence>
<reference evidence="16" key="1">
    <citation type="submission" date="2007-03" db="EMBL/GenBank/DDBJ databases">
        <title>Annotation of Culex pipiens quinquefasciatus.</title>
        <authorList>
            <consortium name="The Broad Institute Genome Sequencing Platform"/>
            <person name="Atkinson P.W."/>
            <person name="Hemingway J."/>
            <person name="Christensen B.M."/>
            <person name="Higgs S."/>
            <person name="Kodira C."/>
            <person name="Hannick L."/>
            <person name="Megy K."/>
            <person name="O'Leary S."/>
            <person name="Pearson M."/>
            <person name="Haas B.J."/>
            <person name="Mauceli E."/>
            <person name="Wortman J.R."/>
            <person name="Lee N.H."/>
            <person name="Guigo R."/>
            <person name="Stanke M."/>
            <person name="Alvarado L."/>
            <person name="Amedeo P."/>
            <person name="Antoine C.H."/>
            <person name="Arensburger P."/>
            <person name="Bidwell S.L."/>
            <person name="Crawford M."/>
            <person name="Camaro F."/>
            <person name="Devon K."/>
            <person name="Engels R."/>
            <person name="Hammond M."/>
            <person name="Howarth C."/>
            <person name="Koehrsen M."/>
            <person name="Lawson D."/>
            <person name="Montgomery P."/>
            <person name="Nene V."/>
            <person name="Nusbaum C."/>
            <person name="Puiu D."/>
            <person name="Romero-Severson J."/>
            <person name="Severson D.W."/>
            <person name="Shumway M."/>
            <person name="Sisk P."/>
            <person name="Stolte C."/>
            <person name="Zeng Q."/>
            <person name="Eisenstadt E."/>
            <person name="Fraser-Liggett C."/>
            <person name="Strausberg R."/>
            <person name="Galagan J."/>
            <person name="Birren B."/>
            <person name="Collins F.H."/>
        </authorList>
    </citation>
    <scope>NUCLEOTIDE SEQUENCE [LARGE SCALE GENOMIC DNA]</scope>
    <source>
        <strain evidence="16">JHB</strain>
    </source>
</reference>
<evidence type="ECO:0000313" key="16">
    <source>
        <dbReference type="EMBL" id="EDS42304.1"/>
    </source>
</evidence>
<comment type="similarity">
    <text evidence="4 14">Belongs to the cytochrome P450 family.</text>
</comment>
<keyword evidence="7" id="KW-0256">Endoplasmic reticulum</keyword>
<reference evidence="17" key="2">
    <citation type="submission" date="2021-02" db="UniProtKB">
        <authorList>
            <consortium name="EnsemblMetazoa"/>
        </authorList>
    </citation>
    <scope>IDENTIFICATION</scope>
    <source>
        <strain evidence="17">JHB</strain>
    </source>
</reference>
<evidence type="ECO:0000256" key="14">
    <source>
        <dbReference type="RuleBase" id="RU000461"/>
    </source>
</evidence>
<organism>
    <name type="scientific">Culex quinquefasciatus</name>
    <name type="common">Southern house mosquito</name>
    <name type="synonym">Culex pungens</name>
    <dbReference type="NCBI Taxonomy" id="7176"/>
    <lineage>
        <taxon>Eukaryota</taxon>
        <taxon>Metazoa</taxon>
        <taxon>Ecdysozoa</taxon>
        <taxon>Arthropoda</taxon>
        <taxon>Hexapoda</taxon>
        <taxon>Insecta</taxon>
        <taxon>Pterygota</taxon>
        <taxon>Neoptera</taxon>
        <taxon>Endopterygota</taxon>
        <taxon>Diptera</taxon>
        <taxon>Nematocera</taxon>
        <taxon>Culicoidea</taxon>
        <taxon>Culicidae</taxon>
        <taxon>Culicinae</taxon>
        <taxon>Culicini</taxon>
        <taxon>Culex</taxon>
        <taxon>Culex</taxon>
    </lineage>
</organism>
<evidence type="ECO:0000256" key="1">
    <source>
        <dbReference type="ARBA" id="ARBA00001971"/>
    </source>
</evidence>
<dbReference type="PRINTS" id="PR00385">
    <property type="entry name" value="P450"/>
</dbReference>
<keyword evidence="12" id="KW-0472">Membrane</keyword>
<keyword evidence="5 13" id="KW-0349">Heme</keyword>
<evidence type="ECO:0000256" key="8">
    <source>
        <dbReference type="ARBA" id="ARBA00022848"/>
    </source>
</evidence>
<dbReference type="VEuPathDB" id="VectorBase:CQUJHB013969"/>
<evidence type="ECO:0000256" key="7">
    <source>
        <dbReference type="ARBA" id="ARBA00022824"/>
    </source>
</evidence>
<dbReference type="AlphaFoldDB" id="B0X835"/>
<dbReference type="Gene3D" id="1.10.630.10">
    <property type="entry name" value="Cytochrome P450"/>
    <property type="match status" value="1"/>
</dbReference>
<dbReference type="InterPro" id="IPR017972">
    <property type="entry name" value="Cyt_P450_CS"/>
</dbReference>
<evidence type="ECO:0000256" key="5">
    <source>
        <dbReference type="ARBA" id="ARBA00022617"/>
    </source>
</evidence>
<keyword evidence="6 13" id="KW-0479">Metal-binding</keyword>
<evidence type="ECO:0000313" key="18">
    <source>
        <dbReference type="Proteomes" id="UP000002320"/>
    </source>
</evidence>
<dbReference type="GO" id="GO:0004497">
    <property type="term" value="F:monooxygenase activity"/>
    <property type="evidence" value="ECO:0007669"/>
    <property type="project" value="UniProtKB-KW"/>
</dbReference>
<dbReference type="InterPro" id="IPR050476">
    <property type="entry name" value="Insect_CytP450_Detox"/>
</dbReference>
<dbReference type="InterPro" id="IPR036396">
    <property type="entry name" value="Cyt_P450_sf"/>
</dbReference>
<sequence length="508" mass="57846">MSSWLNAALAVPLLYLLVARQFSYWKRRGVAQLVPVFPFGNLGPFFRQRSCLGVTYAELYHRWKALPFVGIYFSLRPLLLINDPELIKNVLTRDFEYFHDRGLHVNEGKDPLSGHLFALGGDKWRHHRSKLTPTFTSGRLKEMFQNLVEIGLVLQEYVGKRAAAGEEVDVRELMARYTTDVIASVGFGIENDSINDSDNMFRKMGTKVFAQDLKTIVRLASTFFLPKLNALFNFKFIAQDIEDFMMNVVRETLEYRESNNVVRKDIMQLLMQLRNTGTVSMDKIWKVEAATPSAKQLSLEQVTAHAFVFFAAGYETSSSTISFCLFELARNVNIQRKLQADIDQVLAKHNGAITYDSINEMKYLENCIDETLRKYPAVPFLNRECTKDYVIPGTSSTVEKGTTVIIPVLGLQHDPEFYSEPQKFIPERFSEEATTDKPYLPFGTDPRVCIGLRLGKLQTKMGLVMMLSKFNIRLVDEAYHSKELELDSKGLFLMPIGGIKVAVSTRSD</sequence>
<dbReference type="InterPro" id="IPR002401">
    <property type="entry name" value="Cyt_P450_E_grp-I"/>
</dbReference>
<dbReference type="KEGG" id="cqu:CpipJ_CPIJ015223"/>
<evidence type="ECO:0000256" key="9">
    <source>
        <dbReference type="ARBA" id="ARBA00023002"/>
    </source>
</evidence>
<dbReference type="InParanoid" id="B0X835"/>
<proteinExistence type="inferred from homology"/>
<name>B0X835_CULQU</name>
<dbReference type="GO" id="GO:0020037">
    <property type="term" value="F:heme binding"/>
    <property type="evidence" value="ECO:0007669"/>
    <property type="project" value="InterPro"/>
</dbReference>
<evidence type="ECO:0000256" key="15">
    <source>
        <dbReference type="SAM" id="SignalP"/>
    </source>
</evidence>
<comment type="cofactor">
    <cofactor evidence="1 13">
        <name>heme</name>
        <dbReference type="ChEBI" id="CHEBI:30413"/>
    </cofactor>
</comment>
<gene>
    <name evidence="17" type="primary">6048974</name>
    <name evidence="16" type="ORF">CpipJ_CPIJ015223</name>
</gene>
<dbReference type="Proteomes" id="UP000002320">
    <property type="component" value="Unassembled WGS sequence"/>
</dbReference>
<dbReference type="EnsemblMetazoa" id="CPIJ015223-RA">
    <property type="protein sequence ID" value="CPIJ015223-PA"/>
    <property type="gene ID" value="CPIJ015223"/>
</dbReference>
<keyword evidence="8" id="KW-0492">Microsome</keyword>
<dbReference type="FunFam" id="1.10.630.10:FF:000042">
    <property type="entry name" value="Cytochrome P450"/>
    <property type="match status" value="1"/>
</dbReference>
<protein>
    <submittedName>
        <fullName evidence="16">Cytochrome P450 6a22</fullName>
    </submittedName>
</protein>
<dbReference type="SUPFAM" id="SSF48264">
    <property type="entry name" value="Cytochrome P450"/>
    <property type="match status" value="1"/>
</dbReference>
<keyword evidence="15" id="KW-0732">Signal</keyword>
<dbReference type="STRING" id="7176.B0X835"/>
<evidence type="ECO:0000313" key="17">
    <source>
        <dbReference type="EnsemblMetazoa" id="CPIJ015223-PA"/>
    </source>
</evidence>
<dbReference type="PANTHER" id="PTHR24292:SF100">
    <property type="entry name" value="CYTOCHROME P450 6A16, ISOFORM B-RELATED"/>
    <property type="match status" value="1"/>
</dbReference>
<dbReference type="GO" id="GO:0016705">
    <property type="term" value="F:oxidoreductase activity, acting on paired donors, with incorporation or reduction of molecular oxygen"/>
    <property type="evidence" value="ECO:0007669"/>
    <property type="project" value="InterPro"/>
</dbReference>